<evidence type="ECO:0000256" key="4">
    <source>
        <dbReference type="RuleBase" id="RU362109"/>
    </source>
</evidence>
<dbReference type="SMART" id="SM00212">
    <property type="entry name" value="UBCc"/>
    <property type="match status" value="1"/>
</dbReference>
<dbReference type="Pfam" id="PF00179">
    <property type="entry name" value="UQ_con"/>
    <property type="match status" value="1"/>
</dbReference>
<evidence type="ECO:0000256" key="1">
    <source>
        <dbReference type="ARBA" id="ARBA00022679"/>
    </source>
</evidence>
<sequence>MSIAVTRLTEERKQWRKDHPFVRCLVVVFMVGFLRKTNDKRRRVYEYAYLGMWYSGKGECQFTPPIPHPNIFPSGYVCLSLLGDGWKPAITLRQLLVGIQQLLDETNLKSPANHEMYCMFRYRSVVY</sequence>
<keyword evidence="7" id="KW-1185">Reference proteome</keyword>
<dbReference type="InterPro" id="IPR050113">
    <property type="entry name" value="Ub_conjugating_enzyme"/>
</dbReference>
<dbReference type="AlphaFoldDB" id="A0A2H9TPE8"/>
<dbReference type="PANTHER" id="PTHR24067">
    <property type="entry name" value="UBIQUITIN-CONJUGATING ENZYME E2"/>
    <property type="match status" value="1"/>
</dbReference>
<dbReference type="GO" id="GO:0016925">
    <property type="term" value="P:protein sumoylation"/>
    <property type="evidence" value="ECO:0007669"/>
    <property type="project" value="EnsemblFungi"/>
</dbReference>
<comment type="similarity">
    <text evidence="4">Belongs to the ubiquitin-conjugating enzyme family.</text>
</comment>
<keyword evidence="4" id="KW-0067">ATP-binding</keyword>
<dbReference type="STRING" id="1246581.A0A2H9TPE8"/>
<dbReference type="PROSITE" id="PS50127">
    <property type="entry name" value="UBC_2"/>
    <property type="match status" value="1"/>
</dbReference>
<proteinExistence type="inferred from homology"/>
<dbReference type="GO" id="GO:0005524">
    <property type="term" value="F:ATP binding"/>
    <property type="evidence" value="ECO:0007669"/>
    <property type="project" value="UniProtKB-UniRule"/>
</dbReference>
<dbReference type="InterPro" id="IPR000608">
    <property type="entry name" value="UBC"/>
</dbReference>
<organism evidence="6 7">
    <name type="scientific">Paramicrosporidium saccamoebae</name>
    <dbReference type="NCBI Taxonomy" id="1246581"/>
    <lineage>
        <taxon>Eukaryota</taxon>
        <taxon>Fungi</taxon>
        <taxon>Fungi incertae sedis</taxon>
        <taxon>Cryptomycota</taxon>
        <taxon>Cryptomycota incertae sedis</taxon>
        <taxon>Paramicrosporidium</taxon>
    </lineage>
</organism>
<dbReference type="GO" id="GO:0019789">
    <property type="term" value="F:SUMO transferase activity"/>
    <property type="evidence" value="ECO:0007669"/>
    <property type="project" value="EnsemblFungi"/>
</dbReference>
<dbReference type="Proteomes" id="UP000240830">
    <property type="component" value="Unassembled WGS sequence"/>
</dbReference>
<protein>
    <submittedName>
        <fullName evidence="6">SUMO-conjugating enzyme</fullName>
    </submittedName>
</protein>
<name>A0A2H9TPE8_9FUNG</name>
<dbReference type="PROSITE" id="PS00183">
    <property type="entry name" value="UBC_1"/>
    <property type="match status" value="1"/>
</dbReference>
<feature type="domain" description="UBC core" evidence="5">
    <location>
        <begin position="1"/>
        <end position="127"/>
    </location>
</feature>
<dbReference type="OrthoDB" id="6600758at2759"/>
<dbReference type="InterPro" id="IPR016135">
    <property type="entry name" value="UBQ-conjugating_enzyme/RWD"/>
</dbReference>
<keyword evidence="2 4" id="KW-0833">Ubl conjugation pathway</keyword>
<dbReference type="SUPFAM" id="SSF54495">
    <property type="entry name" value="UBC-like"/>
    <property type="match status" value="1"/>
</dbReference>
<evidence type="ECO:0000313" key="6">
    <source>
        <dbReference type="EMBL" id="PJF19540.1"/>
    </source>
</evidence>
<evidence type="ECO:0000256" key="2">
    <source>
        <dbReference type="ARBA" id="ARBA00022786"/>
    </source>
</evidence>
<keyword evidence="1" id="KW-0808">Transferase</keyword>
<comment type="caution">
    <text evidence="6">The sequence shown here is derived from an EMBL/GenBank/DDBJ whole genome shotgun (WGS) entry which is preliminary data.</text>
</comment>
<dbReference type="GO" id="GO:0000022">
    <property type="term" value="P:mitotic spindle elongation"/>
    <property type="evidence" value="ECO:0007669"/>
    <property type="project" value="EnsemblFungi"/>
</dbReference>
<dbReference type="EMBL" id="MTSL01000053">
    <property type="protein sequence ID" value="PJF19540.1"/>
    <property type="molecule type" value="Genomic_DNA"/>
</dbReference>
<accession>A0A2H9TPE8</accession>
<evidence type="ECO:0000313" key="7">
    <source>
        <dbReference type="Proteomes" id="UP000240830"/>
    </source>
</evidence>
<dbReference type="InterPro" id="IPR023313">
    <property type="entry name" value="UBQ-conjugating_AS"/>
</dbReference>
<evidence type="ECO:0000259" key="5">
    <source>
        <dbReference type="PROSITE" id="PS50127"/>
    </source>
</evidence>
<feature type="active site" description="Glycyl thioester intermediate" evidence="3">
    <location>
        <position position="78"/>
    </location>
</feature>
<dbReference type="Gene3D" id="3.10.110.10">
    <property type="entry name" value="Ubiquitin Conjugating Enzyme"/>
    <property type="match status" value="1"/>
</dbReference>
<reference evidence="6 7" key="1">
    <citation type="submission" date="2016-10" db="EMBL/GenBank/DDBJ databases">
        <title>The genome of Paramicrosporidium saccamoebae is the missing link in understanding Cryptomycota and Microsporidia evolution.</title>
        <authorList>
            <person name="Quandt C.A."/>
            <person name="Beaudet D."/>
            <person name="Corsaro D."/>
            <person name="Michel R."/>
            <person name="Corradi N."/>
            <person name="James T."/>
        </authorList>
    </citation>
    <scope>NUCLEOTIDE SEQUENCE [LARGE SCALE GENOMIC DNA]</scope>
    <source>
        <strain evidence="6 7">KSL3</strain>
    </source>
</reference>
<evidence type="ECO:0000256" key="3">
    <source>
        <dbReference type="PROSITE-ProRule" id="PRU10133"/>
    </source>
</evidence>
<gene>
    <name evidence="6" type="ORF">PSACC_00647</name>
</gene>
<dbReference type="GO" id="GO:0000794">
    <property type="term" value="C:condensed nuclear chromosome"/>
    <property type="evidence" value="ECO:0007669"/>
    <property type="project" value="EnsemblFungi"/>
</dbReference>
<keyword evidence="4" id="KW-0547">Nucleotide-binding</keyword>